<dbReference type="Proteomes" id="UP000748308">
    <property type="component" value="Unassembled WGS sequence"/>
</dbReference>
<evidence type="ECO:0000256" key="2">
    <source>
        <dbReference type="ARBA" id="ARBA00012534"/>
    </source>
</evidence>
<dbReference type="SUPFAM" id="SSF47757">
    <property type="entry name" value="Chemotaxis receptor methyltransferase CheR, N-terminal domain"/>
    <property type="match status" value="1"/>
</dbReference>
<gene>
    <name evidence="7" type="ORF">FJY75_02730</name>
</gene>
<evidence type="ECO:0000256" key="1">
    <source>
        <dbReference type="ARBA" id="ARBA00001541"/>
    </source>
</evidence>
<dbReference type="Pfam" id="PF01739">
    <property type="entry name" value="CheR"/>
    <property type="match status" value="1"/>
</dbReference>
<keyword evidence="4" id="KW-0808">Transferase</keyword>
<dbReference type="PANTHER" id="PTHR24422">
    <property type="entry name" value="CHEMOTAXIS PROTEIN METHYLTRANSFERASE"/>
    <property type="match status" value="1"/>
</dbReference>
<evidence type="ECO:0000256" key="3">
    <source>
        <dbReference type="ARBA" id="ARBA00022603"/>
    </source>
</evidence>
<dbReference type="PANTHER" id="PTHR24422:SF19">
    <property type="entry name" value="CHEMOTAXIS PROTEIN METHYLTRANSFERASE"/>
    <property type="match status" value="1"/>
</dbReference>
<dbReference type="SMART" id="SM00138">
    <property type="entry name" value="MeTrc"/>
    <property type="match status" value="1"/>
</dbReference>
<keyword evidence="3" id="KW-0489">Methyltransferase</keyword>
<dbReference type="InterPro" id="IPR036804">
    <property type="entry name" value="CheR_N_sf"/>
</dbReference>
<dbReference type="Gene3D" id="1.10.155.10">
    <property type="entry name" value="Chemotaxis receptor methyltransferase CheR, N-terminal domain"/>
    <property type="match status" value="1"/>
</dbReference>
<dbReference type="SUPFAM" id="SSF53335">
    <property type="entry name" value="S-adenosyl-L-methionine-dependent methyltransferases"/>
    <property type="match status" value="1"/>
</dbReference>
<dbReference type="PIRSF" id="PIRSF000410">
    <property type="entry name" value="CheR"/>
    <property type="match status" value="1"/>
</dbReference>
<protein>
    <recommendedName>
        <fullName evidence="2">protein-glutamate O-methyltransferase</fullName>
        <ecNumber evidence="2">2.1.1.80</ecNumber>
    </recommendedName>
</protein>
<comment type="catalytic activity">
    <reaction evidence="1">
        <text>L-glutamyl-[protein] + S-adenosyl-L-methionine = [protein]-L-glutamate 5-O-methyl ester + S-adenosyl-L-homocysteine</text>
        <dbReference type="Rhea" id="RHEA:24452"/>
        <dbReference type="Rhea" id="RHEA-COMP:10208"/>
        <dbReference type="Rhea" id="RHEA-COMP:10311"/>
        <dbReference type="ChEBI" id="CHEBI:29973"/>
        <dbReference type="ChEBI" id="CHEBI:57856"/>
        <dbReference type="ChEBI" id="CHEBI:59789"/>
        <dbReference type="ChEBI" id="CHEBI:82795"/>
        <dbReference type="EC" id="2.1.1.80"/>
    </reaction>
</comment>
<dbReference type="InterPro" id="IPR022642">
    <property type="entry name" value="CheR_C"/>
</dbReference>
<dbReference type="Gene3D" id="3.40.50.150">
    <property type="entry name" value="Vaccinia Virus protein VP39"/>
    <property type="match status" value="1"/>
</dbReference>
<dbReference type="InterPro" id="IPR029063">
    <property type="entry name" value="SAM-dependent_MTases_sf"/>
</dbReference>
<evidence type="ECO:0000313" key="7">
    <source>
        <dbReference type="EMBL" id="MBM3316745.1"/>
    </source>
</evidence>
<feature type="domain" description="CheR-type methyltransferase" evidence="6">
    <location>
        <begin position="9"/>
        <end position="277"/>
    </location>
</feature>
<keyword evidence="5" id="KW-0949">S-adenosyl-L-methionine</keyword>
<evidence type="ECO:0000313" key="8">
    <source>
        <dbReference type="Proteomes" id="UP000748308"/>
    </source>
</evidence>
<proteinExistence type="predicted"/>
<dbReference type="GO" id="GO:0032259">
    <property type="term" value="P:methylation"/>
    <property type="evidence" value="ECO:0007669"/>
    <property type="project" value="UniProtKB-KW"/>
</dbReference>
<dbReference type="PROSITE" id="PS50123">
    <property type="entry name" value="CHER"/>
    <property type="match status" value="1"/>
</dbReference>
<dbReference type="Pfam" id="PF03705">
    <property type="entry name" value="CheR_N"/>
    <property type="match status" value="1"/>
</dbReference>
<dbReference type="InterPro" id="IPR050903">
    <property type="entry name" value="Bact_Chemotaxis_MeTrfase"/>
</dbReference>
<reference evidence="7" key="1">
    <citation type="submission" date="2019-03" db="EMBL/GenBank/DDBJ databases">
        <title>Lake Tanganyika Metagenome-Assembled Genomes (MAGs).</title>
        <authorList>
            <person name="Tran P."/>
        </authorList>
    </citation>
    <scope>NUCLEOTIDE SEQUENCE</scope>
    <source>
        <strain evidence="7">M_DeepCast_400m_m2_100</strain>
    </source>
</reference>
<evidence type="ECO:0000256" key="4">
    <source>
        <dbReference type="ARBA" id="ARBA00022679"/>
    </source>
</evidence>
<dbReference type="GO" id="GO:0008983">
    <property type="term" value="F:protein-glutamate O-methyltransferase activity"/>
    <property type="evidence" value="ECO:0007669"/>
    <property type="project" value="UniProtKB-EC"/>
</dbReference>
<dbReference type="InterPro" id="IPR022641">
    <property type="entry name" value="CheR_N"/>
</dbReference>
<name>A0A937X720_UNCEI</name>
<dbReference type="EMBL" id="VGIY01000038">
    <property type="protein sequence ID" value="MBM3316745.1"/>
    <property type="molecule type" value="Genomic_DNA"/>
</dbReference>
<evidence type="ECO:0000256" key="5">
    <source>
        <dbReference type="ARBA" id="ARBA00022691"/>
    </source>
</evidence>
<accession>A0A937X720</accession>
<dbReference type="InterPro" id="IPR000780">
    <property type="entry name" value="CheR_MeTrfase"/>
</dbReference>
<dbReference type="EC" id="2.1.1.80" evidence="2"/>
<comment type="caution">
    <text evidence="7">The sequence shown here is derived from an EMBL/GenBank/DDBJ whole genome shotgun (WGS) entry which is preliminary data.</text>
</comment>
<dbReference type="AlphaFoldDB" id="A0A937X720"/>
<evidence type="ECO:0000259" key="6">
    <source>
        <dbReference type="PROSITE" id="PS50123"/>
    </source>
</evidence>
<sequence length="277" mass="31070">MPATACDRLTPRELRRLREIVRRLSGIDLPPHKEPLVRARLRKRLRELGLSDFGGYLRLLSGSGAGAERQLLIEALATRLTGFYREPDHFRFLSEEAVAEWCARGGPTRLRLWSAGCATGEEAYSLALALHTALPRPQRWDLRILATDLSTRALVAGRRGVYAAEQLAGLPDSLRGSYFRPLAGDPPAAWRVAPELRRLVSFARLNLIEPWPMRGPFEAIFCRNVMIYFDPPTQRGLVQRFGALLRPGGLLFLGHSESLTGGLSGFRFVRPSVYRRS</sequence>
<dbReference type="InterPro" id="IPR026024">
    <property type="entry name" value="Chemotaxis_MeTrfase_CheR"/>
</dbReference>
<organism evidence="7 8">
    <name type="scientific">Eiseniibacteriota bacterium</name>
    <dbReference type="NCBI Taxonomy" id="2212470"/>
    <lineage>
        <taxon>Bacteria</taxon>
        <taxon>Candidatus Eiseniibacteriota</taxon>
    </lineage>
</organism>
<dbReference type="PRINTS" id="PR00996">
    <property type="entry name" value="CHERMTFRASE"/>
</dbReference>